<evidence type="ECO:0000313" key="1">
    <source>
        <dbReference type="EMBL" id="GAG88363.1"/>
    </source>
</evidence>
<organism evidence="1">
    <name type="scientific">marine sediment metagenome</name>
    <dbReference type="NCBI Taxonomy" id="412755"/>
    <lineage>
        <taxon>unclassified sequences</taxon>
        <taxon>metagenomes</taxon>
        <taxon>ecological metagenomes</taxon>
    </lineage>
</organism>
<feature type="non-terminal residue" evidence="1">
    <location>
        <position position="1"/>
    </location>
</feature>
<proteinExistence type="predicted"/>
<reference evidence="1" key="1">
    <citation type="journal article" date="2014" name="Front. Microbiol.">
        <title>High frequency of phylogenetically diverse reductive dehalogenase-homologous genes in deep subseafloor sedimentary metagenomes.</title>
        <authorList>
            <person name="Kawai M."/>
            <person name="Futagami T."/>
            <person name="Toyoda A."/>
            <person name="Takaki Y."/>
            <person name="Nishi S."/>
            <person name="Hori S."/>
            <person name="Arai W."/>
            <person name="Tsubouchi T."/>
            <person name="Morono Y."/>
            <person name="Uchiyama I."/>
            <person name="Ito T."/>
            <person name="Fujiyama A."/>
            <person name="Inagaki F."/>
            <person name="Takami H."/>
        </authorList>
    </citation>
    <scope>NUCLEOTIDE SEQUENCE</scope>
    <source>
        <strain evidence="1">Expedition CK06-06</strain>
    </source>
</reference>
<comment type="caution">
    <text evidence="1">The sequence shown here is derived from an EMBL/GenBank/DDBJ whole genome shotgun (WGS) entry which is preliminary data.</text>
</comment>
<gene>
    <name evidence="1" type="ORF">S01H4_24810</name>
</gene>
<sequence length="56" mass="5880">NLNALAETGVSLDTPITINLSKVSAEFALKKVLESLGGDPPLSYRIRKGVVMIAAP</sequence>
<accession>X1BW08</accession>
<dbReference type="EMBL" id="BART01011717">
    <property type="protein sequence ID" value="GAG88363.1"/>
    <property type="molecule type" value="Genomic_DNA"/>
</dbReference>
<protein>
    <submittedName>
        <fullName evidence="1">Uncharacterized protein</fullName>
    </submittedName>
</protein>
<name>X1BW08_9ZZZZ</name>
<dbReference type="AlphaFoldDB" id="X1BW08"/>